<dbReference type="AlphaFoldDB" id="A0A0C3DJD8"/>
<dbReference type="EMBL" id="KN822116">
    <property type="protein sequence ID" value="KIM56454.1"/>
    <property type="molecule type" value="Genomic_DNA"/>
</dbReference>
<dbReference type="Pfam" id="PF18759">
    <property type="entry name" value="Plavaka"/>
    <property type="match status" value="1"/>
</dbReference>
<accession>A0A0C3DJD8</accession>
<dbReference type="OrthoDB" id="2688393at2759"/>
<dbReference type="Proteomes" id="UP000053989">
    <property type="component" value="Unassembled WGS sequence"/>
</dbReference>
<reference evidence="2" key="2">
    <citation type="submission" date="2015-01" db="EMBL/GenBank/DDBJ databases">
        <title>Evolutionary Origins and Diversification of the Mycorrhizal Mutualists.</title>
        <authorList>
            <consortium name="DOE Joint Genome Institute"/>
            <consortium name="Mycorrhizal Genomics Consortium"/>
            <person name="Kohler A."/>
            <person name="Kuo A."/>
            <person name="Nagy L.G."/>
            <person name="Floudas D."/>
            <person name="Copeland A."/>
            <person name="Barry K.W."/>
            <person name="Cichocki N."/>
            <person name="Veneault-Fourrey C."/>
            <person name="LaButti K."/>
            <person name="Lindquist E.A."/>
            <person name="Lipzen A."/>
            <person name="Lundell T."/>
            <person name="Morin E."/>
            <person name="Murat C."/>
            <person name="Riley R."/>
            <person name="Ohm R."/>
            <person name="Sun H."/>
            <person name="Tunlid A."/>
            <person name="Henrissat B."/>
            <person name="Grigoriev I.V."/>
            <person name="Hibbett D.S."/>
            <person name="Martin F."/>
        </authorList>
    </citation>
    <scope>NUCLEOTIDE SEQUENCE [LARGE SCALE GENOMIC DNA]</scope>
    <source>
        <strain evidence="2">Foug A</strain>
    </source>
</reference>
<dbReference type="InParanoid" id="A0A0C3DJD8"/>
<organism evidence="1 2">
    <name type="scientific">Scleroderma citrinum Foug A</name>
    <dbReference type="NCBI Taxonomy" id="1036808"/>
    <lineage>
        <taxon>Eukaryota</taxon>
        <taxon>Fungi</taxon>
        <taxon>Dikarya</taxon>
        <taxon>Basidiomycota</taxon>
        <taxon>Agaricomycotina</taxon>
        <taxon>Agaricomycetes</taxon>
        <taxon>Agaricomycetidae</taxon>
        <taxon>Boletales</taxon>
        <taxon>Sclerodermatineae</taxon>
        <taxon>Sclerodermataceae</taxon>
        <taxon>Scleroderma</taxon>
    </lineage>
</organism>
<dbReference type="InterPro" id="IPR041078">
    <property type="entry name" value="Plavaka"/>
</dbReference>
<evidence type="ECO:0000313" key="1">
    <source>
        <dbReference type="EMBL" id="KIM56454.1"/>
    </source>
</evidence>
<evidence type="ECO:0000313" key="2">
    <source>
        <dbReference type="Proteomes" id="UP000053989"/>
    </source>
</evidence>
<proteinExistence type="predicted"/>
<keyword evidence="2" id="KW-1185">Reference proteome</keyword>
<reference evidence="1 2" key="1">
    <citation type="submission" date="2014-04" db="EMBL/GenBank/DDBJ databases">
        <authorList>
            <consortium name="DOE Joint Genome Institute"/>
            <person name="Kuo A."/>
            <person name="Kohler A."/>
            <person name="Nagy L.G."/>
            <person name="Floudas D."/>
            <person name="Copeland A."/>
            <person name="Barry K.W."/>
            <person name="Cichocki N."/>
            <person name="Veneault-Fourrey C."/>
            <person name="LaButti K."/>
            <person name="Lindquist E.A."/>
            <person name="Lipzen A."/>
            <person name="Lundell T."/>
            <person name="Morin E."/>
            <person name="Murat C."/>
            <person name="Sun H."/>
            <person name="Tunlid A."/>
            <person name="Henrissat B."/>
            <person name="Grigoriev I.V."/>
            <person name="Hibbett D.S."/>
            <person name="Martin F."/>
            <person name="Nordberg H.P."/>
            <person name="Cantor M.N."/>
            <person name="Hua S.X."/>
        </authorList>
    </citation>
    <scope>NUCLEOTIDE SEQUENCE [LARGE SCALE GENOMIC DNA]</scope>
    <source>
        <strain evidence="1 2">Foug A</strain>
    </source>
</reference>
<sequence>MDQFDTDSFSSLRKTNLYYPFASQQDWELGSWLLRSGLSLVAIDKFLLLELVKSLPLPFKTVKELRGQAELLPSGPCWQLMVIPTTFPTKLPVVLYWHDPLECITTILNNPLLHGLVNFIPYKQYSLPTMCWRYSE</sequence>
<dbReference type="STRING" id="1036808.A0A0C3DJD8"/>
<name>A0A0C3DJD8_9AGAM</name>
<dbReference type="HOGENOM" id="CLU_006344_5_3_1"/>
<gene>
    <name evidence="1" type="ORF">SCLCIDRAFT_132585</name>
</gene>
<protein>
    <submittedName>
        <fullName evidence="1">Uncharacterized protein</fullName>
    </submittedName>
</protein>